<evidence type="ECO:0000256" key="1">
    <source>
        <dbReference type="ARBA" id="ARBA00022737"/>
    </source>
</evidence>
<dbReference type="OrthoDB" id="9816400at2"/>
<comment type="caution">
    <text evidence="5">The sequence shown here is derived from an EMBL/GenBank/DDBJ whole genome shotgun (WGS) entry which is preliminary data.</text>
</comment>
<evidence type="ECO:0000259" key="4">
    <source>
        <dbReference type="Pfam" id="PF25023"/>
    </source>
</evidence>
<keyword evidence="1" id="KW-0677">Repeat</keyword>
<evidence type="ECO:0000256" key="2">
    <source>
        <dbReference type="SAM" id="MobiDB-lite"/>
    </source>
</evidence>
<keyword evidence="6" id="KW-1185">Reference proteome</keyword>
<dbReference type="Pfam" id="PF25023">
    <property type="entry name" value="TEN_YD-shell"/>
    <property type="match status" value="3"/>
</dbReference>
<dbReference type="CDD" id="cd00081">
    <property type="entry name" value="Hint"/>
    <property type="match status" value="1"/>
</dbReference>
<dbReference type="Gene3D" id="2.180.10.10">
    <property type="entry name" value="RHS repeat-associated core"/>
    <property type="match status" value="2"/>
</dbReference>
<dbReference type="InterPro" id="IPR050708">
    <property type="entry name" value="T6SS_VgrG/RHS"/>
</dbReference>
<dbReference type="EMBL" id="LDOV01000022">
    <property type="protein sequence ID" value="KLV00540.1"/>
    <property type="molecule type" value="Genomic_DNA"/>
</dbReference>
<protein>
    <recommendedName>
        <fullName evidence="4">Teneurin-like YD-shell domain-containing protein</fullName>
    </recommendedName>
</protein>
<dbReference type="NCBIfam" id="TIGR03696">
    <property type="entry name" value="Rhs_assc_core"/>
    <property type="match status" value="1"/>
</dbReference>
<dbReference type="PRINTS" id="PR00394">
    <property type="entry name" value="RHSPROTEIN"/>
</dbReference>
<proteinExistence type="predicted"/>
<dbReference type="InterPro" id="IPR006530">
    <property type="entry name" value="YD"/>
</dbReference>
<dbReference type="NCBIfam" id="TIGR01643">
    <property type="entry name" value="YD_repeat_2x"/>
    <property type="match status" value="2"/>
</dbReference>
<feature type="signal peptide" evidence="3">
    <location>
        <begin position="1"/>
        <end position="24"/>
    </location>
</feature>
<dbReference type="Gene3D" id="2.170.16.10">
    <property type="entry name" value="Hedgehog/Intein (Hint) domain"/>
    <property type="match status" value="1"/>
</dbReference>
<sequence length="1433" mass="161992">MMKKKKLGLILAMLSQCLPTYASATTVLEQAPGYDSGLMQQRAEDLRVKVMGGEVIWLRDFAQGRWSFNPQWSNVSFGTLPTAVLLKDAAKETVLEDKTVLYRNGDAYHLDHQAPGRLYRHDAHETIEQAKSGFVWRNRDGDWIRYDMDGVIVAYGHGALETATFTHNASRQMTAVNDRHGQTVLTLVYDEDRLVSVTDRVGRTVRYTWQDALLVAVTDVNGLQWHYEYDQNETLPAAMRRFTDPQLRSWTFTNRMVGGEIAQICDSKGQQWRMVARPVSVHQQDRHNEAGEQQDKAKPANSSSSPVIPAVHDIRGKVLAIAPAPIPNTTDCQTVAIPRRMITESVTNHDGLTEHYGYAYHRRQQAYYQYHKDTAGRETETYFDKDGAVTHVRSVDVSASHAPNMDDPHVGAPHVDAAYVDAPHVDALYVERQAHTNKSDQRGLRVEYHPKWNKPTRIINEDGIVTTLTYDGDGMLTQRVEAFGLPEQLTVDYQYNDHQLLSQMMVQGRESHQVVTYNWVYDTHGNRVKDIVNDAVIREYKAFTITGQPQIVIDGRGKTWRYRYDKLGCVVQATDPNKQVTSYQYDNVGNLVAIIDKNKQKTQFVYNADNQRIKTVYPDDSHREYPEAADLHDLPLRHVYSQNAHPQPVYPAYLADALTAESHHVDLLREKDLRMASAHFQYDAFDQVRQRDVDGEVTRYQYSLFGAPSRIEAHDGQITDIEYDVQGRAVRQQRAGLGFWTWQYDGNGNVTRMTDSNQSALDFVYDDANRLRQERWYTHPQSSSLSAATTLSYQYDNAGQLMGWQSQSGKKKTAGTFTRDTLGRITAESVDFGPFTKRYQYAYTPEGLLQSLTMPDGRVFDYEYDAQHRLTRVKIPGEGSITVRDYVGEDAARGDFALPREEMLPGGMVRYTHYGEATDDTAAIKTAVIKPVSVTVKNAHQQTLITLGANMAQGGYYSSATATPAITTTTTTKATTAIKTTTMTEEPSGELAVTASPHVLAFSPSGQLVSQNARQYRYDSQGNVIEQTVEQAQRTLIYDARDRLQRVIETDIETSLSASLKAKPRHIAFDYDPLDRRVSKTVDGITTYYLYGAMGLLAEYDQQGNMLRSYGYRPDAEAGDIPLFMHTADGAYYYYHADPQGQPAVLTDRTGQIVWSASMPDKAWRTSMREESSPFSLDNPIHRAGRYYDRETHLYYSQARYYDPEMGRYLTPSRHPLTATDNLYTEMGATRTARDLDKQGFGVQGWDKDRDMKRFIDARYVDANALVHTAEGLTPIAELSPGDHVLSLDKWTGHESYQPVAKIKTQPQRNEWTVVKLVDGKSFTVAPEQTFYLSEQGWVKATDVKAGDALRISPSGTTAVLDVTRKLTHSTRYSLEIPNTHTFFVGKDKQLIDRIALDNSQLYTPVLQAMTPSTVQQLDRMASKAQMPLDSLK</sequence>
<feature type="domain" description="Teneurin-like YD-shell" evidence="4">
    <location>
        <begin position="466"/>
        <end position="614"/>
    </location>
</feature>
<feature type="chain" id="PRO_5005251896" description="Teneurin-like YD-shell domain-containing protein" evidence="3">
    <location>
        <begin position="25"/>
        <end position="1433"/>
    </location>
</feature>
<dbReference type="SUPFAM" id="SSF51294">
    <property type="entry name" value="Hedgehog/intein (Hint) domain"/>
    <property type="match status" value="1"/>
</dbReference>
<dbReference type="PANTHER" id="PTHR32305:SF15">
    <property type="entry name" value="PROTEIN RHSA-RELATED"/>
    <property type="match status" value="1"/>
</dbReference>
<dbReference type="PATRIC" id="fig|754436.4.peg.2746"/>
<feature type="domain" description="Teneurin-like YD-shell" evidence="4">
    <location>
        <begin position="1060"/>
        <end position="1213"/>
    </location>
</feature>
<dbReference type="Pfam" id="PF07591">
    <property type="entry name" value="PT-HINT"/>
    <property type="match status" value="1"/>
</dbReference>
<accession>A0A0J1GLA3</accession>
<dbReference type="InterPro" id="IPR022385">
    <property type="entry name" value="Rhs_assc_core"/>
</dbReference>
<organism evidence="5 6">
    <name type="scientific">Photobacterium aphoticum</name>
    <dbReference type="NCBI Taxonomy" id="754436"/>
    <lineage>
        <taxon>Bacteria</taxon>
        <taxon>Pseudomonadati</taxon>
        <taxon>Pseudomonadota</taxon>
        <taxon>Gammaproteobacteria</taxon>
        <taxon>Vibrionales</taxon>
        <taxon>Vibrionaceae</taxon>
        <taxon>Photobacterium</taxon>
    </lineage>
</organism>
<gene>
    <name evidence="5" type="ORF">ABT58_12910</name>
</gene>
<dbReference type="PANTHER" id="PTHR32305">
    <property type="match status" value="1"/>
</dbReference>
<dbReference type="InterPro" id="IPR056823">
    <property type="entry name" value="TEN-like_YD-shell"/>
</dbReference>
<name>A0A0J1GLA3_9GAMM</name>
<evidence type="ECO:0000256" key="3">
    <source>
        <dbReference type="SAM" id="SignalP"/>
    </source>
</evidence>
<feature type="compositionally biased region" description="Basic and acidic residues" evidence="2">
    <location>
        <begin position="283"/>
        <end position="298"/>
    </location>
</feature>
<reference evidence="5 6" key="1">
    <citation type="submission" date="2015-05" db="EMBL/GenBank/DDBJ databases">
        <title>Photobacterium galathea sp. nov.</title>
        <authorList>
            <person name="Machado H."/>
            <person name="Gram L."/>
        </authorList>
    </citation>
    <scope>NUCLEOTIDE SEQUENCE [LARGE SCALE GENOMIC DNA]</scope>
    <source>
        <strain evidence="5 6">DSM 25995</strain>
    </source>
</reference>
<dbReference type="InterPro" id="IPR036844">
    <property type="entry name" value="Hint_dom_sf"/>
</dbReference>
<feature type="domain" description="Teneurin-like YD-shell" evidence="4">
    <location>
        <begin position="788"/>
        <end position="878"/>
    </location>
</feature>
<evidence type="ECO:0000313" key="6">
    <source>
        <dbReference type="Proteomes" id="UP000036426"/>
    </source>
</evidence>
<keyword evidence="3" id="KW-0732">Signal</keyword>
<evidence type="ECO:0000313" key="5">
    <source>
        <dbReference type="EMBL" id="KLV00540.1"/>
    </source>
</evidence>
<dbReference type="Proteomes" id="UP000036426">
    <property type="component" value="Unassembled WGS sequence"/>
</dbReference>
<feature type="region of interest" description="Disordered" evidence="2">
    <location>
        <begin position="279"/>
        <end position="308"/>
    </location>
</feature>
<dbReference type="RefSeq" id="WP_047874806.1">
    <property type="nucleotide sequence ID" value="NZ_BMYC01000004.1"/>
</dbReference>